<evidence type="ECO:0000313" key="1">
    <source>
        <dbReference type="EMBL" id="KAJ7978381.1"/>
    </source>
</evidence>
<dbReference type="KEGG" id="qsa:O6P43_001917"/>
<dbReference type="AlphaFoldDB" id="A0AAD7VJP2"/>
<gene>
    <name evidence="1" type="ORF">O6P43_001917</name>
</gene>
<name>A0AAD7VJP2_QUISA</name>
<evidence type="ECO:0000313" key="2">
    <source>
        <dbReference type="Proteomes" id="UP001163823"/>
    </source>
</evidence>
<protein>
    <submittedName>
        <fullName evidence="1">Organ specific protein</fullName>
    </submittedName>
</protein>
<dbReference type="Proteomes" id="UP001163823">
    <property type="component" value="Chromosome 2"/>
</dbReference>
<dbReference type="Pfam" id="PF10950">
    <property type="entry name" value="Organ_specific"/>
    <property type="match status" value="1"/>
</dbReference>
<accession>A0AAD7VJP2</accession>
<reference evidence="1" key="1">
    <citation type="journal article" date="2023" name="Science">
        <title>Elucidation of the pathway for biosynthesis of saponin adjuvants from the soapbark tree.</title>
        <authorList>
            <person name="Reed J."/>
            <person name="Orme A."/>
            <person name="El-Demerdash A."/>
            <person name="Owen C."/>
            <person name="Martin L.B.B."/>
            <person name="Misra R.C."/>
            <person name="Kikuchi S."/>
            <person name="Rejzek M."/>
            <person name="Martin A.C."/>
            <person name="Harkess A."/>
            <person name="Leebens-Mack J."/>
            <person name="Louveau T."/>
            <person name="Stephenson M.J."/>
            <person name="Osbourn A."/>
        </authorList>
    </citation>
    <scope>NUCLEOTIDE SEQUENCE</scope>
    <source>
        <strain evidence="1">S10</strain>
    </source>
</reference>
<dbReference type="InterPro" id="IPR024489">
    <property type="entry name" value="Organ_specific_prot"/>
</dbReference>
<sequence length="128" mass="15055">MVQESTIETNKSKKMKSIFASFIVFSLLLFANLSYARNDLDKYWKSVMKNQPMPGSIKDLLHDQDPSSISDARKDKFVKDFDMNRNLIIYQSQEEHKKRKPSVKKFEPEPKMELKKQKVFVEHIKRGG</sequence>
<proteinExistence type="predicted"/>
<dbReference type="PANTHER" id="PTHR33731">
    <property type="entry name" value="PROTEIN, PUTATIVE-RELATED"/>
    <property type="match status" value="1"/>
</dbReference>
<comment type="caution">
    <text evidence="1">The sequence shown here is derived from an EMBL/GenBank/DDBJ whole genome shotgun (WGS) entry which is preliminary data.</text>
</comment>
<organism evidence="1 2">
    <name type="scientific">Quillaja saponaria</name>
    <name type="common">Soap bark tree</name>
    <dbReference type="NCBI Taxonomy" id="32244"/>
    <lineage>
        <taxon>Eukaryota</taxon>
        <taxon>Viridiplantae</taxon>
        <taxon>Streptophyta</taxon>
        <taxon>Embryophyta</taxon>
        <taxon>Tracheophyta</taxon>
        <taxon>Spermatophyta</taxon>
        <taxon>Magnoliopsida</taxon>
        <taxon>eudicotyledons</taxon>
        <taxon>Gunneridae</taxon>
        <taxon>Pentapetalae</taxon>
        <taxon>rosids</taxon>
        <taxon>fabids</taxon>
        <taxon>Fabales</taxon>
        <taxon>Quillajaceae</taxon>
        <taxon>Quillaja</taxon>
    </lineage>
</organism>
<dbReference type="EMBL" id="JARAOO010000002">
    <property type="protein sequence ID" value="KAJ7978381.1"/>
    <property type="molecule type" value="Genomic_DNA"/>
</dbReference>
<keyword evidence="2" id="KW-1185">Reference proteome</keyword>
<dbReference type="PANTHER" id="PTHR33731:SF17">
    <property type="entry name" value="ORGAN-SPECIFIC PROTEIN P4-LIKE"/>
    <property type="match status" value="1"/>
</dbReference>